<name>A0AA35T8W3_GEOBA</name>
<evidence type="ECO:0000313" key="2">
    <source>
        <dbReference type="Proteomes" id="UP001174909"/>
    </source>
</evidence>
<accession>A0AA35T8W3</accession>
<keyword evidence="2" id="KW-1185">Reference proteome</keyword>
<dbReference type="Proteomes" id="UP001174909">
    <property type="component" value="Unassembled WGS sequence"/>
</dbReference>
<gene>
    <name evidence="1" type="ORF">GBAR_LOCUS24102</name>
</gene>
<comment type="caution">
    <text evidence="1">The sequence shown here is derived from an EMBL/GenBank/DDBJ whole genome shotgun (WGS) entry which is preliminary data.</text>
</comment>
<protein>
    <submittedName>
        <fullName evidence="1">Uncharacterized protein</fullName>
    </submittedName>
</protein>
<reference evidence="1" key="1">
    <citation type="submission" date="2023-03" db="EMBL/GenBank/DDBJ databases">
        <authorList>
            <person name="Steffen K."/>
            <person name="Cardenas P."/>
        </authorList>
    </citation>
    <scope>NUCLEOTIDE SEQUENCE</scope>
</reference>
<sequence>MRESINALRCDFLCLQGTRASRPGRGKPVLIRILACSLGFHTITFERSLFADESVCIDYVVSRVVAENHNR</sequence>
<organism evidence="1 2">
    <name type="scientific">Geodia barretti</name>
    <name type="common">Barrett's horny sponge</name>
    <dbReference type="NCBI Taxonomy" id="519541"/>
    <lineage>
        <taxon>Eukaryota</taxon>
        <taxon>Metazoa</taxon>
        <taxon>Porifera</taxon>
        <taxon>Demospongiae</taxon>
        <taxon>Heteroscleromorpha</taxon>
        <taxon>Tetractinellida</taxon>
        <taxon>Astrophorina</taxon>
        <taxon>Geodiidae</taxon>
        <taxon>Geodia</taxon>
    </lineage>
</organism>
<feature type="non-terminal residue" evidence="1">
    <location>
        <position position="1"/>
    </location>
</feature>
<proteinExistence type="predicted"/>
<evidence type="ECO:0000313" key="1">
    <source>
        <dbReference type="EMBL" id="CAI8043484.1"/>
    </source>
</evidence>
<dbReference type="AlphaFoldDB" id="A0AA35T8W3"/>
<dbReference type="EMBL" id="CASHTH010003329">
    <property type="protein sequence ID" value="CAI8043484.1"/>
    <property type="molecule type" value="Genomic_DNA"/>
</dbReference>